<dbReference type="KEGG" id="ccp:CHC_T00006047001"/>
<name>R7QIX2_CHOCR</name>
<dbReference type="Gramene" id="CDF38004">
    <property type="protein sequence ID" value="CDF38004"/>
    <property type="gene ID" value="CHC_T00006047001"/>
</dbReference>
<feature type="compositionally biased region" description="Basic and acidic residues" evidence="1">
    <location>
        <begin position="59"/>
        <end position="78"/>
    </location>
</feature>
<dbReference type="Proteomes" id="UP000012073">
    <property type="component" value="Unassembled WGS sequence"/>
</dbReference>
<organism evidence="2 3">
    <name type="scientific">Chondrus crispus</name>
    <name type="common">Carrageen Irish moss</name>
    <name type="synonym">Polymorpha crispa</name>
    <dbReference type="NCBI Taxonomy" id="2769"/>
    <lineage>
        <taxon>Eukaryota</taxon>
        <taxon>Rhodophyta</taxon>
        <taxon>Florideophyceae</taxon>
        <taxon>Rhodymeniophycidae</taxon>
        <taxon>Gigartinales</taxon>
        <taxon>Gigartinaceae</taxon>
        <taxon>Chondrus</taxon>
    </lineage>
</organism>
<proteinExistence type="predicted"/>
<evidence type="ECO:0000256" key="1">
    <source>
        <dbReference type="SAM" id="MobiDB-lite"/>
    </source>
</evidence>
<dbReference type="RefSeq" id="XP_005717873.1">
    <property type="nucleotide sequence ID" value="XM_005717816.1"/>
</dbReference>
<protein>
    <submittedName>
        <fullName evidence="2">Uncharacterized protein</fullName>
    </submittedName>
</protein>
<sequence length="88" mass="10111">MRCEEERDLCRLRLGRQLTSGLPKESTSQTPSIPFSLVLCVCVRDVRPERKLRLSLPERAQKRERNGGDRARRSERPQSHRGPSLLSA</sequence>
<dbReference type="EMBL" id="HG001892">
    <property type="protein sequence ID" value="CDF38004.1"/>
    <property type="molecule type" value="Genomic_DNA"/>
</dbReference>
<evidence type="ECO:0000313" key="2">
    <source>
        <dbReference type="EMBL" id="CDF38004.1"/>
    </source>
</evidence>
<dbReference type="GeneID" id="17325592"/>
<accession>R7QIX2</accession>
<reference evidence="3" key="1">
    <citation type="journal article" date="2013" name="Proc. Natl. Acad. Sci. U.S.A.">
        <title>Genome structure and metabolic features in the red seaweed Chondrus crispus shed light on evolution of the Archaeplastida.</title>
        <authorList>
            <person name="Collen J."/>
            <person name="Porcel B."/>
            <person name="Carre W."/>
            <person name="Ball S.G."/>
            <person name="Chaparro C."/>
            <person name="Tonon T."/>
            <person name="Barbeyron T."/>
            <person name="Michel G."/>
            <person name="Noel B."/>
            <person name="Valentin K."/>
            <person name="Elias M."/>
            <person name="Artiguenave F."/>
            <person name="Arun A."/>
            <person name="Aury J.M."/>
            <person name="Barbosa-Neto J.F."/>
            <person name="Bothwell J.H."/>
            <person name="Bouget F.Y."/>
            <person name="Brillet L."/>
            <person name="Cabello-Hurtado F."/>
            <person name="Capella-Gutierrez S."/>
            <person name="Charrier B."/>
            <person name="Cladiere L."/>
            <person name="Cock J.M."/>
            <person name="Coelho S.M."/>
            <person name="Colleoni C."/>
            <person name="Czjzek M."/>
            <person name="Da Silva C."/>
            <person name="Delage L."/>
            <person name="Denoeud F."/>
            <person name="Deschamps P."/>
            <person name="Dittami S.M."/>
            <person name="Gabaldon T."/>
            <person name="Gachon C.M."/>
            <person name="Groisillier A."/>
            <person name="Herve C."/>
            <person name="Jabbari K."/>
            <person name="Katinka M."/>
            <person name="Kloareg B."/>
            <person name="Kowalczyk N."/>
            <person name="Labadie K."/>
            <person name="Leblanc C."/>
            <person name="Lopez P.J."/>
            <person name="McLachlan D.H."/>
            <person name="Meslet-Cladiere L."/>
            <person name="Moustafa A."/>
            <person name="Nehr Z."/>
            <person name="Nyvall Collen P."/>
            <person name="Panaud O."/>
            <person name="Partensky F."/>
            <person name="Poulain J."/>
            <person name="Rensing S.A."/>
            <person name="Rousvoal S."/>
            <person name="Samson G."/>
            <person name="Symeonidi A."/>
            <person name="Weissenbach J."/>
            <person name="Zambounis A."/>
            <person name="Wincker P."/>
            <person name="Boyen C."/>
        </authorList>
    </citation>
    <scope>NUCLEOTIDE SEQUENCE [LARGE SCALE GENOMIC DNA]</scope>
    <source>
        <strain evidence="3">cv. Stackhouse</strain>
    </source>
</reference>
<keyword evidence="3" id="KW-1185">Reference proteome</keyword>
<feature type="region of interest" description="Disordered" evidence="1">
    <location>
        <begin position="53"/>
        <end position="88"/>
    </location>
</feature>
<evidence type="ECO:0000313" key="3">
    <source>
        <dbReference type="Proteomes" id="UP000012073"/>
    </source>
</evidence>
<gene>
    <name evidence="2" type="ORF">CHC_T00006047001</name>
</gene>
<dbReference type="AlphaFoldDB" id="R7QIX2"/>